<dbReference type="Gene3D" id="3.40.50.300">
    <property type="entry name" value="P-loop containing nucleotide triphosphate hydrolases"/>
    <property type="match status" value="1"/>
</dbReference>
<organism evidence="2 3">
    <name type="scientific">Candidatus Viridilinea mediisalina</name>
    <dbReference type="NCBI Taxonomy" id="2024553"/>
    <lineage>
        <taxon>Bacteria</taxon>
        <taxon>Bacillati</taxon>
        <taxon>Chloroflexota</taxon>
        <taxon>Chloroflexia</taxon>
        <taxon>Chloroflexales</taxon>
        <taxon>Chloroflexineae</taxon>
        <taxon>Oscillochloridaceae</taxon>
        <taxon>Candidatus Viridilinea</taxon>
    </lineage>
</organism>
<reference evidence="3" key="1">
    <citation type="submission" date="2017-08" db="EMBL/GenBank/DDBJ databases">
        <authorList>
            <person name="Grouzdev D.S."/>
            <person name="Gaisin V.A."/>
            <person name="Rysina M.S."/>
            <person name="Gorlenko V.M."/>
        </authorList>
    </citation>
    <scope>NUCLEOTIDE SEQUENCE [LARGE SCALE GENOMIC DNA]</scope>
    <source>
        <strain evidence="3">Kir15-3F</strain>
    </source>
</reference>
<feature type="domain" description="NadR/Ttd14 AAA" evidence="1">
    <location>
        <begin position="13"/>
        <end position="129"/>
    </location>
</feature>
<dbReference type="InterPro" id="IPR038727">
    <property type="entry name" value="NadR/Ttd14_AAA_dom"/>
</dbReference>
<name>A0A2A6RQ85_9CHLR</name>
<sequence length="190" mass="21950">MYQRVTENYVKSIVLIGPYGIGKTTIGQLLASDLGKAIFSLDEYAWKYYKEKGLSLEAAESLGDLDSLQWQPYYAHAVRRFIEDHKDEMCIIDLGVGHSLYEDTYLEEMRNVFMPYNVILLTPSPDIDIAMKELNERNDANICKRTHSHTRLNLSFLKNPSIYQLAKHVIYTKGKTPTEILREILKIDLE</sequence>
<evidence type="ECO:0000259" key="1">
    <source>
        <dbReference type="Pfam" id="PF13521"/>
    </source>
</evidence>
<dbReference type="InterPro" id="IPR027417">
    <property type="entry name" value="P-loop_NTPase"/>
</dbReference>
<gene>
    <name evidence="2" type="ORF">CJ255_00215</name>
</gene>
<proteinExistence type="predicted"/>
<dbReference type="AlphaFoldDB" id="A0A2A6RQ85"/>
<evidence type="ECO:0000313" key="2">
    <source>
        <dbReference type="EMBL" id="PDW05050.1"/>
    </source>
</evidence>
<accession>A0A2A6RQ85</accession>
<dbReference type="SUPFAM" id="SSF52540">
    <property type="entry name" value="P-loop containing nucleoside triphosphate hydrolases"/>
    <property type="match status" value="1"/>
</dbReference>
<keyword evidence="3" id="KW-1185">Reference proteome</keyword>
<comment type="caution">
    <text evidence="2">The sequence shown here is derived from an EMBL/GenBank/DDBJ whole genome shotgun (WGS) entry which is preliminary data.</text>
</comment>
<dbReference type="EMBL" id="NQWI01000001">
    <property type="protein sequence ID" value="PDW05050.1"/>
    <property type="molecule type" value="Genomic_DNA"/>
</dbReference>
<protein>
    <recommendedName>
        <fullName evidence="1">NadR/Ttd14 AAA domain-containing protein</fullName>
    </recommendedName>
</protein>
<evidence type="ECO:0000313" key="3">
    <source>
        <dbReference type="Proteomes" id="UP000220527"/>
    </source>
</evidence>
<dbReference type="OrthoDB" id="484214at2"/>
<dbReference type="Pfam" id="PF13521">
    <property type="entry name" value="AAA_28"/>
    <property type="match status" value="1"/>
</dbReference>
<dbReference type="Proteomes" id="UP000220527">
    <property type="component" value="Unassembled WGS sequence"/>
</dbReference>